<evidence type="ECO:0000313" key="4">
    <source>
        <dbReference type="Proteomes" id="UP000078561"/>
    </source>
</evidence>
<feature type="region of interest" description="Disordered" evidence="2">
    <location>
        <begin position="413"/>
        <end position="448"/>
    </location>
</feature>
<evidence type="ECO:0000313" key="3">
    <source>
        <dbReference type="EMBL" id="SAL96375.1"/>
    </source>
</evidence>
<feature type="compositionally biased region" description="Basic and acidic residues" evidence="2">
    <location>
        <begin position="194"/>
        <end position="207"/>
    </location>
</feature>
<sequence>MHELTTTSHSSKSHRITLSSITNATTKQPTRSNRRGTQQQQQERTGRQSIASVTADQQKGTQQRIAARAATAMAQFRKRQPRNFLSWGDNRKATIKRYPDGTQEILVPQTLTHEQEHYEFPPRSRLLKKLANSTAERQRLSSSQHNIIPLPQYPSHSTVSIAAVEPDQTALTEWFSGRRRQYRLQQQKQQEQQEQEHHQKQSSAKEKAVMDWMTDIEQSTSLLKSPNAPHNKTGPTLNALDLKGGLQDTGIHFRSNAGKLLASGSSCQKLFDDLSPPDENAKTHYVRRWRLNNCGNRLRPTHSHSQQHQHRHLDRRMPLDSMAAGPIPPATTHLHHHRHPVPRPTMSSSPTPKSGMVQLVQMFHKTLQEQQARAHERMQQLETLLEEERCKRQDIQRTQQLAMSRLDSFMVKYEGHRTPPSPTLSAASSPSLPSSSKQSQQNRYGEQSADWTEWMGRINRLEATMETQTRSRDYLQQSINHTAQEMDVLKQSVSAQAYEHTMARLHLETKIDEAFTNLARLTRQRNL</sequence>
<keyword evidence="4" id="KW-1185">Reference proteome</keyword>
<dbReference type="InParanoid" id="A0A163J070"/>
<gene>
    <name evidence="3" type="primary">ABSGL_01773.1 scaffold 2142</name>
</gene>
<dbReference type="OrthoDB" id="2279208at2759"/>
<dbReference type="EMBL" id="LT550954">
    <property type="protein sequence ID" value="SAL96375.1"/>
    <property type="molecule type" value="Genomic_DNA"/>
</dbReference>
<feature type="coiled-coil region" evidence="1">
    <location>
        <begin position="364"/>
        <end position="398"/>
    </location>
</feature>
<evidence type="ECO:0000256" key="1">
    <source>
        <dbReference type="SAM" id="Coils"/>
    </source>
</evidence>
<name>A0A163J070_ABSGL</name>
<feature type="compositionally biased region" description="Polar residues" evidence="2">
    <location>
        <begin position="49"/>
        <end position="61"/>
    </location>
</feature>
<organism evidence="3">
    <name type="scientific">Absidia glauca</name>
    <name type="common">Pin mould</name>
    <dbReference type="NCBI Taxonomy" id="4829"/>
    <lineage>
        <taxon>Eukaryota</taxon>
        <taxon>Fungi</taxon>
        <taxon>Fungi incertae sedis</taxon>
        <taxon>Mucoromycota</taxon>
        <taxon>Mucoromycotina</taxon>
        <taxon>Mucoromycetes</taxon>
        <taxon>Mucorales</taxon>
        <taxon>Cunninghamellaceae</taxon>
        <taxon>Absidia</taxon>
    </lineage>
</organism>
<accession>A0A163J070</accession>
<feature type="region of interest" description="Disordered" evidence="2">
    <location>
        <begin position="1"/>
        <end position="61"/>
    </location>
</feature>
<feature type="compositionally biased region" description="Low complexity" evidence="2">
    <location>
        <begin position="423"/>
        <end position="436"/>
    </location>
</feature>
<proteinExistence type="predicted"/>
<reference evidence="3" key="1">
    <citation type="submission" date="2016-04" db="EMBL/GenBank/DDBJ databases">
        <authorList>
            <person name="Evans L.H."/>
            <person name="Alamgir A."/>
            <person name="Owens N."/>
            <person name="Weber N.D."/>
            <person name="Virtaneva K."/>
            <person name="Barbian K."/>
            <person name="Babar A."/>
            <person name="Rosenke K."/>
        </authorList>
    </citation>
    <scope>NUCLEOTIDE SEQUENCE [LARGE SCALE GENOMIC DNA]</scope>
    <source>
        <strain evidence="3">CBS 101.48</strain>
    </source>
</reference>
<dbReference type="AlphaFoldDB" id="A0A163J070"/>
<feature type="region of interest" description="Disordered" evidence="2">
    <location>
        <begin position="182"/>
        <end position="207"/>
    </location>
</feature>
<protein>
    <submittedName>
        <fullName evidence="3">Uncharacterized protein</fullName>
    </submittedName>
</protein>
<dbReference type="Proteomes" id="UP000078561">
    <property type="component" value="Unassembled WGS sequence"/>
</dbReference>
<feature type="region of interest" description="Disordered" evidence="2">
    <location>
        <begin position="332"/>
        <end position="351"/>
    </location>
</feature>
<dbReference type="STRING" id="4829.A0A163J070"/>
<evidence type="ECO:0000256" key="2">
    <source>
        <dbReference type="SAM" id="MobiDB-lite"/>
    </source>
</evidence>
<keyword evidence="1" id="KW-0175">Coiled coil</keyword>
<feature type="compositionally biased region" description="Polar residues" evidence="2">
    <location>
        <begin position="1"/>
        <end position="31"/>
    </location>
</feature>